<dbReference type="HOGENOM" id="CLU_1247264_0_0_1"/>
<dbReference type="GeneID" id="100781445"/>
<sequence length="222" mass="23228">MQAAKKAIETFKETAANIGASAKSGLEKTKATIQEKNEKMNAEDQTQMDMATKRKEEKINQAEMEKQQARKYYAAAKQYAMAEHMAKGNHDTAGPRIETATHITSGPGTDNAMYSNTGPGTETATYTTSGLGHDNAIPTSTGPGTATYTTRPGHDNAIPIRTGPGPGPETATYPTGDYGQMGANQGHEHGPRQGGLTEDVTAQNTLVAGGSAPSSGPGPTFN</sequence>
<reference evidence="4" key="2">
    <citation type="submission" date="2018-02" db="UniProtKB">
        <authorList>
            <consortium name="EnsemblPlants"/>
        </authorList>
    </citation>
    <scope>IDENTIFICATION</scope>
    <source>
        <strain evidence="4">Williams 82</strain>
    </source>
</reference>
<feature type="compositionally biased region" description="Low complexity" evidence="2">
    <location>
        <begin position="120"/>
        <end position="151"/>
    </location>
</feature>
<dbReference type="RefSeq" id="XP_003533922.1">
    <property type="nucleotide sequence ID" value="XM_003533874.4"/>
</dbReference>
<dbReference type="PaxDb" id="3847-GLYMA09G17200.1"/>
<reference evidence="3 4" key="1">
    <citation type="journal article" date="2010" name="Nature">
        <title>Genome sequence of the palaeopolyploid soybean.</title>
        <authorList>
            <person name="Schmutz J."/>
            <person name="Cannon S.B."/>
            <person name="Schlueter J."/>
            <person name="Ma J."/>
            <person name="Mitros T."/>
            <person name="Nelson W."/>
            <person name="Hyten D.L."/>
            <person name="Song Q."/>
            <person name="Thelen J.J."/>
            <person name="Cheng J."/>
            <person name="Xu D."/>
            <person name="Hellsten U."/>
            <person name="May G.D."/>
            <person name="Yu Y."/>
            <person name="Sakurai T."/>
            <person name="Umezawa T."/>
            <person name="Bhattacharyya M.K."/>
            <person name="Sandhu D."/>
            <person name="Valliyodan B."/>
            <person name="Lindquist E."/>
            <person name="Peto M."/>
            <person name="Grant D."/>
            <person name="Shu S."/>
            <person name="Goodstein D."/>
            <person name="Barry K."/>
            <person name="Futrell-Griggs M."/>
            <person name="Abernathy B."/>
            <person name="Du J."/>
            <person name="Tian Z."/>
            <person name="Zhu L."/>
            <person name="Gill N."/>
            <person name="Joshi T."/>
            <person name="Libault M."/>
            <person name="Sethuraman A."/>
            <person name="Zhang X.-C."/>
            <person name="Shinozaki K."/>
            <person name="Nguyen H.T."/>
            <person name="Wing R.A."/>
            <person name="Cregan P."/>
            <person name="Specht J."/>
            <person name="Grimwood J."/>
            <person name="Rokhsar D."/>
            <person name="Stacey G."/>
            <person name="Shoemaker R.C."/>
            <person name="Jackson S.A."/>
        </authorList>
    </citation>
    <scope>NUCLEOTIDE SEQUENCE [LARGE SCALE GENOMIC DNA]</scope>
    <source>
        <strain evidence="4">cv. Williams 82</strain>
        <tissue evidence="3">Callus</tissue>
    </source>
</reference>
<dbReference type="KEGG" id="gmx:100781445"/>
<keyword evidence="5" id="KW-1185">Reference proteome</keyword>
<evidence type="ECO:0008006" key="6">
    <source>
        <dbReference type="Google" id="ProtNLM"/>
    </source>
</evidence>
<dbReference type="InterPro" id="IPR005513">
    <property type="entry name" value="LEA_1"/>
</dbReference>
<dbReference type="Gramene" id="KRH38113">
    <property type="protein sequence ID" value="KRH38113"/>
    <property type="gene ID" value="GLYMA_09G112100"/>
</dbReference>
<dbReference type="OrthoDB" id="758082at2759"/>
<proteinExistence type="inferred from homology"/>
<evidence type="ECO:0000313" key="3">
    <source>
        <dbReference type="EMBL" id="KRH38113.1"/>
    </source>
</evidence>
<organism evidence="4">
    <name type="scientific">Glycine max</name>
    <name type="common">Soybean</name>
    <name type="synonym">Glycine hispida</name>
    <dbReference type="NCBI Taxonomy" id="3847"/>
    <lineage>
        <taxon>Eukaryota</taxon>
        <taxon>Viridiplantae</taxon>
        <taxon>Streptophyta</taxon>
        <taxon>Embryophyta</taxon>
        <taxon>Tracheophyta</taxon>
        <taxon>Spermatophyta</taxon>
        <taxon>Magnoliopsida</taxon>
        <taxon>eudicotyledons</taxon>
        <taxon>Gunneridae</taxon>
        <taxon>Pentapetalae</taxon>
        <taxon>rosids</taxon>
        <taxon>fabids</taxon>
        <taxon>Fabales</taxon>
        <taxon>Fabaceae</taxon>
        <taxon>Papilionoideae</taxon>
        <taxon>50 kb inversion clade</taxon>
        <taxon>NPAAA clade</taxon>
        <taxon>indigoferoid/millettioid clade</taxon>
        <taxon>Phaseoleae</taxon>
        <taxon>Glycine</taxon>
        <taxon>Glycine subgen. Soja</taxon>
    </lineage>
</organism>
<dbReference type="AlphaFoldDB" id="I1L2M6"/>
<dbReference type="GO" id="GO:0009793">
    <property type="term" value="P:embryo development ending in seed dormancy"/>
    <property type="evidence" value="ECO:0007669"/>
    <property type="project" value="InterPro"/>
</dbReference>
<gene>
    <name evidence="4" type="primary">LOC100781445</name>
    <name evidence="3" type="ORF">GLYMA_09G112100</name>
</gene>
<dbReference type="PANTHER" id="PTHR33493">
    <property type="entry name" value="LATE EMBRYOGENESIS ABUNDANT PROTEIN 6-RELATED"/>
    <property type="match status" value="1"/>
</dbReference>
<name>I1L2M6_SOYBN</name>
<evidence type="ECO:0000313" key="4">
    <source>
        <dbReference type="EnsemblPlants" id="KRH38113"/>
    </source>
</evidence>
<dbReference type="EnsemblPlants" id="KRH38113">
    <property type="protein sequence ID" value="KRH38113"/>
    <property type="gene ID" value="GLYMA_09G112100"/>
</dbReference>
<reference evidence="3" key="3">
    <citation type="submission" date="2018-07" db="EMBL/GenBank/DDBJ databases">
        <title>WGS assembly of Glycine max.</title>
        <authorList>
            <person name="Schmutz J."/>
            <person name="Cannon S."/>
            <person name="Schlueter J."/>
            <person name="Ma J."/>
            <person name="Mitros T."/>
            <person name="Nelson W."/>
            <person name="Hyten D."/>
            <person name="Song Q."/>
            <person name="Thelen J."/>
            <person name="Cheng J."/>
            <person name="Xu D."/>
            <person name="Hellsten U."/>
            <person name="May G."/>
            <person name="Yu Y."/>
            <person name="Sakurai T."/>
            <person name="Umezawa T."/>
            <person name="Bhattacharyya M."/>
            <person name="Sandhu D."/>
            <person name="Valliyodan B."/>
            <person name="Lindquist E."/>
            <person name="Peto M."/>
            <person name="Grant D."/>
            <person name="Shu S."/>
            <person name="Goodstein D."/>
            <person name="Barry K."/>
            <person name="Futrell-Griggs M."/>
            <person name="Abernathy B."/>
            <person name="Du J."/>
            <person name="Tian Z."/>
            <person name="Zhu L."/>
            <person name="Gill N."/>
            <person name="Joshi T."/>
            <person name="Libault M."/>
            <person name="Sethuraman A."/>
            <person name="Zhang X."/>
            <person name="Shinozaki K."/>
            <person name="Nguyen H."/>
            <person name="Wing R."/>
            <person name="Cregan P."/>
            <person name="Specht J."/>
            <person name="Grimwood J."/>
            <person name="Rokhsar D."/>
            <person name="Stacey G."/>
            <person name="Shoemaker R."/>
            <person name="Jackson S."/>
        </authorList>
    </citation>
    <scope>NUCLEOTIDE SEQUENCE</scope>
    <source>
        <tissue evidence="3">Callus</tissue>
    </source>
</reference>
<evidence type="ECO:0000256" key="2">
    <source>
        <dbReference type="SAM" id="MobiDB-lite"/>
    </source>
</evidence>
<feature type="region of interest" description="Disordered" evidence="2">
    <location>
        <begin position="120"/>
        <end position="222"/>
    </location>
</feature>
<protein>
    <recommendedName>
        <fullName evidence="6">18 kDa seed maturation protein</fullName>
    </recommendedName>
</protein>
<dbReference type="PANTHER" id="PTHR33493:SF26">
    <property type="entry name" value="18 KDA SEED MATURATION PROTEIN"/>
    <property type="match status" value="1"/>
</dbReference>
<feature type="compositionally biased region" description="Low complexity" evidence="2">
    <location>
        <begin position="208"/>
        <end position="222"/>
    </location>
</feature>
<feature type="region of interest" description="Disordered" evidence="2">
    <location>
        <begin position="34"/>
        <end position="64"/>
    </location>
</feature>
<evidence type="ECO:0000256" key="1">
    <source>
        <dbReference type="ARBA" id="ARBA00010975"/>
    </source>
</evidence>
<accession>I1L2M6</accession>
<evidence type="ECO:0000313" key="5">
    <source>
        <dbReference type="Proteomes" id="UP000008827"/>
    </source>
</evidence>
<dbReference type="OMA" id="GHDNAIP"/>
<feature type="compositionally biased region" description="Basic and acidic residues" evidence="2">
    <location>
        <begin position="51"/>
        <end position="64"/>
    </location>
</feature>
<dbReference type="Proteomes" id="UP000008827">
    <property type="component" value="Chromosome 9"/>
</dbReference>
<comment type="similarity">
    <text evidence="1">Belongs to the LEA type 1 family.</text>
</comment>
<dbReference type="STRING" id="3847.I1L2M6"/>
<dbReference type="Pfam" id="PF03760">
    <property type="entry name" value="LEA_1"/>
    <property type="match status" value="1"/>
</dbReference>
<dbReference type="EMBL" id="CM000842">
    <property type="protein sequence ID" value="KRH38113.1"/>
    <property type="molecule type" value="Genomic_DNA"/>
</dbReference>